<dbReference type="FunCoup" id="A0A6N7ERH6">
    <property type="interactions" value="3"/>
</dbReference>
<dbReference type="InterPro" id="IPR014721">
    <property type="entry name" value="Ribsml_uS5_D2-typ_fold_subgr"/>
</dbReference>
<keyword evidence="2" id="KW-0720">Serine protease</keyword>
<dbReference type="InterPro" id="IPR046843">
    <property type="entry name" value="LonB_AAA-LID"/>
</dbReference>
<gene>
    <name evidence="5" type="ORF">GCU85_01830</name>
</gene>
<dbReference type="EMBL" id="WHNW01000002">
    <property type="protein sequence ID" value="MPV85474.1"/>
    <property type="molecule type" value="Genomic_DNA"/>
</dbReference>
<dbReference type="GO" id="GO:0004176">
    <property type="term" value="F:ATP-dependent peptidase activity"/>
    <property type="evidence" value="ECO:0007669"/>
    <property type="project" value="UniProtKB-UniRule"/>
</dbReference>
<dbReference type="Pfam" id="PF13654">
    <property type="entry name" value="AAA_32"/>
    <property type="match status" value="1"/>
</dbReference>
<dbReference type="Gene3D" id="3.40.50.300">
    <property type="entry name" value="P-loop containing nucleotide triphosphate hydrolases"/>
    <property type="match status" value="2"/>
</dbReference>
<dbReference type="SUPFAM" id="SSF52540">
    <property type="entry name" value="P-loop containing nucleoside triphosphate hydrolases"/>
    <property type="match status" value="1"/>
</dbReference>
<dbReference type="Gene3D" id="1.10.8.60">
    <property type="match status" value="1"/>
</dbReference>
<name>A0A6N7ERH6_9GAMM</name>
<dbReference type="InterPro" id="IPR041699">
    <property type="entry name" value="AAA_32"/>
</dbReference>
<comment type="catalytic activity">
    <reaction evidence="2">
        <text>Hydrolysis of proteins in presence of ATP.</text>
        <dbReference type="EC" id="3.4.21.53"/>
    </reaction>
</comment>
<dbReference type="GO" id="GO:0030163">
    <property type="term" value="P:protein catabolic process"/>
    <property type="evidence" value="ECO:0007669"/>
    <property type="project" value="InterPro"/>
</dbReference>
<dbReference type="GO" id="GO:0006508">
    <property type="term" value="P:proteolysis"/>
    <property type="evidence" value="ECO:0007669"/>
    <property type="project" value="UniProtKB-KW"/>
</dbReference>
<dbReference type="InterPro" id="IPR027065">
    <property type="entry name" value="Lon_Prtase"/>
</dbReference>
<protein>
    <recommendedName>
        <fullName evidence="2">endopeptidase La</fullName>
        <ecNumber evidence="2">3.4.21.53</ecNumber>
    </recommendedName>
</protein>
<dbReference type="InterPro" id="IPR027417">
    <property type="entry name" value="P-loop_NTPase"/>
</dbReference>
<comment type="similarity">
    <text evidence="2">Belongs to the peptidase S16 family.</text>
</comment>
<dbReference type="AlphaFoldDB" id="A0A6N7ERH6"/>
<evidence type="ECO:0000259" key="4">
    <source>
        <dbReference type="PROSITE" id="PS51786"/>
    </source>
</evidence>
<dbReference type="InterPro" id="IPR020568">
    <property type="entry name" value="Ribosomal_Su5_D2-typ_SF"/>
</dbReference>
<dbReference type="InterPro" id="IPR008269">
    <property type="entry name" value="Lon_proteolytic"/>
</dbReference>
<evidence type="ECO:0000256" key="3">
    <source>
        <dbReference type="SAM" id="Coils"/>
    </source>
</evidence>
<feature type="domain" description="Lon proteolytic" evidence="4">
    <location>
        <begin position="555"/>
        <end position="750"/>
    </location>
</feature>
<evidence type="ECO:0000256" key="2">
    <source>
        <dbReference type="PROSITE-ProRule" id="PRU01122"/>
    </source>
</evidence>
<keyword evidence="2" id="KW-0378">Hydrolase</keyword>
<keyword evidence="1 2" id="KW-0645">Protease</keyword>
<evidence type="ECO:0000313" key="5">
    <source>
        <dbReference type="EMBL" id="MPV85474.1"/>
    </source>
</evidence>
<feature type="active site" evidence="2">
    <location>
        <position position="688"/>
    </location>
</feature>
<dbReference type="PANTHER" id="PTHR10046">
    <property type="entry name" value="ATP DEPENDENT LON PROTEASE FAMILY MEMBER"/>
    <property type="match status" value="1"/>
</dbReference>
<dbReference type="Pfam" id="PF20436">
    <property type="entry name" value="LonB_AAA-LID"/>
    <property type="match status" value="1"/>
</dbReference>
<organism evidence="5 6">
    <name type="scientific">Ostreibacterium oceani</name>
    <dbReference type="NCBI Taxonomy" id="2654998"/>
    <lineage>
        <taxon>Bacteria</taxon>
        <taxon>Pseudomonadati</taxon>
        <taxon>Pseudomonadota</taxon>
        <taxon>Gammaproteobacteria</taxon>
        <taxon>Cardiobacteriales</taxon>
        <taxon>Ostreibacteriaceae</taxon>
        <taxon>Ostreibacterium</taxon>
    </lineage>
</organism>
<dbReference type="GO" id="GO:0005524">
    <property type="term" value="F:ATP binding"/>
    <property type="evidence" value="ECO:0007669"/>
    <property type="project" value="InterPro"/>
</dbReference>
<dbReference type="InterPro" id="IPR046844">
    <property type="entry name" value="Lon-like_helical"/>
</dbReference>
<feature type="coiled-coil region" evidence="3">
    <location>
        <begin position="213"/>
        <end position="240"/>
    </location>
</feature>
<dbReference type="InParanoid" id="A0A6N7ERH6"/>
<evidence type="ECO:0000256" key="1">
    <source>
        <dbReference type="ARBA" id="ARBA00022670"/>
    </source>
</evidence>
<dbReference type="Pfam" id="PF05362">
    <property type="entry name" value="Lon_C"/>
    <property type="match status" value="1"/>
</dbReference>
<dbReference type="EC" id="3.4.21.53" evidence="2"/>
<dbReference type="Proteomes" id="UP000471298">
    <property type="component" value="Unassembled WGS sequence"/>
</dbReference>
<dbReference type="PRINTS" id="PR00830">
    <property type="entry name" value="ENDOLAPTASE"/>
</dbReference>
<dbReference type="Gene3D" id="3.30.230.10">
    <property type="match status" value="1"/>
</dbReference>
<dbReference type="PROSITE" id="PS51786">
    <property type="entry name" value="LON_PROTEOLYTIC"/>
    <property type="match status" value="1"/>
</dbReference>
<feature type="active site" evidence="2">
    <location>
        <position position="645"/>
    </location>
</feature>
<dbReference type="Pfam" id="PF20437">
    <property type="entry name" value="LonC_helical"/>
    <property type="match status" value="1"/>
</dbReference>
<sequence length="786" mass="86606">MKHETFRVSDDALYWQVNPEDFPFNTTKDIKPTLQVYGHDTAKSALAFAIECEAPGFNAYVRGLSGAGRKTLVKKVLSEIKPRKRRYKDYCYVHNFQHPNAPRLITLEGGYGKLFKQMMCAFADYVVNDLPKTFNGDAIRQQRKAVEEKTNQRVAEIYRPLEEKLAAVDLALANVKQNGQMRMVIAPTYEGQIVSNEEVIQLLQQKKISQSDVDSFNENIDRYQEMLMQAAEAANEEIEASFADIRQIDTTFAREQLSGYLDAISKKFTHADVDAYVDEIVDDFVQNILHSNNKSLDVANLYGVNILSSHESNQVAPVIFESSPTLTNLLGSVESEGKLPPYASISAGSLLKADGGFLIIEVDEALAESGTWATIMRTIHSGKLSIAFEDQLNGRPAVIRPDPIPLDVKVILIGSHERFYQLKAYEATFSDNFKVLVDLDTALTRQADSFLQYAQVVRKVVDQEGLLHFDKTAIAQLVEHGARLSQSKDKISARFGRVMDTAREASYLAQKADADMVTKQHIVAAIRAKKHREYAPAKRFYDYLSSGTIIIETAGERVGQINGLAVAKGGGISYGFPARITTTIAPGKAGIINIEEKADLSGQIHTKGVQILGGLLRYLLKPDHAIAFSASIAFEQSYGGIDGDSASGAEACCLLSALTDMPIKQSLSITGAIDQFGNLQAIGGVNEKIEGFYDCCQFDELTGNQGVIIPATNVGELMLRDDVVRACREGRFHIYAVDHILDAFAILTDSLSCKAQFLHQTTHDTDTVLVKASDRLKALCQQSTNG</sequence>
<dbReference type="RefSeq" id="WP_152808766.1">
    <property type="nucleotide sequence ID" value="NZ_WHNW01000002.1"/>
</dbReference>
<proteinExistence type="inferred from homology"/>
<evidence type="ECO:0000313" key="6">
    <source>
        <dbReference type="Proteomes" id="UP000471298"/>
    </source>
</evidence>
<reference evidence="5 6" key="1">
    <citation type="submission" date="2019-10" db="EMBL/GenBank/DDBJ databases">
        <title>Cardiobacteriales fam. a chemoheterotrophic member of the order Cardiobacteriales, and proposal of Cardiobacteriales fam. nov.</title>
        <authorList>
            <person name="Wang C."/>
        </authorList>
    </citation>
    <scope>NUCLEOTIDE SEQUENCE [LARGE SCALE GENOMIC DNA]</scope>
    <source>
        <strain evidence="5 6">ML27</strain>
    </source>
</reference>
<dbReference type="GO" id="GO:0004252">
    <property type="term" value="F:serine-type endopeptidase activity"/>
    <property type="evidence" value="ECO:0007669"/>
    <property type="project" value="UniProtKB-UniRule"/>
</dbReference>
<keyword evidence="6" id="KW-1185">Reference proteome</keyword>
<comment type="caution">
    <text evidence="5">The sequence shown here is derived from an EMBL/GenBank/DDBJ whole genome shotgun (WGS) entry which is preliminary data.</text>
</comment>
<accession>A0A6N7ERH6</accession>
<dbReference type="SUPFAM" id="SSF54211">
    <property type="entry name" value="Ribosomal protein S5 domain 2-like"/>
    <property type="match status" value="1"/>
</dbReference>
<keyword evidence="3" id="KW-0175">Coiled coil</keyword>